<dbReference type="Proteomes" id="UP000807025">
    <property type="component" value="Unassembled WGS sequence"/>
</dbReference>
<dbReference type="AlphaFoldDB" id="A0A9P5ZQQ9"/>
<keyword evidence="4" id="KW-1185">Reference proteome</keyword>
<proteinExistence type="predicted"/>
<dbReference type="OrthoDB" id="3270804at2759"/>
<feature type="region of interest" description="Disordered" evidence="1">
    <location>
        <begin position="35"/>
        <end position="76"/>
    </location>
</feature>
<gene>
    <name evidence="3" type="ORF">BDN71DRAFT_1454965</name>
</gene>
<comment type="caution">
    <text evidence="3">The sequence shown here is derived from an EMBL/GenBank/DDBJ whole genome shotgun (WGS) entry which is preliminary data.</text>
</comment>
<accession>A0A9P5ZQQ9</accession>
<dbReference type="EMBL" id="MU154649">
    <property type="protein sequence ID" value="KAF9490141.1"/>
    <property type="molecule type" value="Genomic_DNA"/>
</dbReference>
<evidence type="ECO:0000313" key="3">
    <source>
        <dbReference type="EMBL" id="KAF9490141.1"/>
    </source>
</evidence>
<feature type="domain" description="Ribonuclease H1 N-terminal" evidence="2">
    <location>
        <begin position="100"/>
        <end position="139"/>
    </location>
</feature>
<dbReference type="InterPro" id="IPR009027">
    <property type="entry name" value="Ribosomal_bL9/RNase_H1_N"/>
</dbReference>
<dbReference type="InterPro" id="IPR011320">
    <property type="entry name" value="RNase_H1_N"/>
</dbReference>
<sequence>MQTKDSEIARLSDIVAGLAQQMASLAVNQANNSSVQANAPAPPAAGVPVAATSATPAASAPTESIAAPAASTSATVPDSQQTLINQEIQDKQGTGAHRHWYVVAVGLQVGVFRGWTNVAPLVLGVTGTIFNREPTREAAIIAFNNAATSGQVRIIG</sequence>
<evidence type="ECO:0000259" key="2">
    <source>
        <dbReference type="Pfam" id="PF01693"/>
    </source>
</evidence>
<dbReference type="Pfam" id="PF01693">
    <property type="entry name" value="Cauli_VI"/>
    <property type="match status" value="1"/>
</dbReference>
<reference evidence="3" key="1">
    <citation type="submission" date="2020-11" db="EMBL/GenBank/DDBJ databases">
        <authorList>
            <consortium name="DOE Joint Genome Institute"/>
            <person name="Ahrendt S."/>
            <person name="Riley R."/>
            <person name="Andreopoulos W."/>
            <person name="Labutti K."/>
            <person name="Pangilinan J."/>
            <person name="Ruiz-Duenas F.J."/>
            <person name="Barrasa J.M."/>
            <person name="Sanchez-Garcia M."/>
            <person name="Camarero S."/>
            <person name="Miyauchi S."/>
            <person name="Serrano A."/>
            <person name="Linde D."/>
            <person name="Babiker R."/>
            <person name="Drula E."/>
            <person name="Ayuso-Fernandez I."/>
            <person name="Pacheco R."/>
            <person name="Padilla G."/>
            <person name="Ferreira P."/>
            <person name="Barriuso J."/>
            <person name="Kellner H."/>
            <person name="Castanera R."/>
            <person name="Alfaro M."/>
            <person name="Ramirez L."/>
            <person name="Pisabarro A.G."/>
            <person name="Kuo A."/>
            <person name="Tritt A."/>
            <person name="Lipzen A."/>
            <person name="He G."/>
            <person name="Yan M."/>
            <person name="Ng V."/>
            <person name="Cullen D."/>
            <person name="Martin F."/>
            <person name="Rosso M.-N."/>
            <person name="Henrissat B."/>
            <person name="Hibbett D."/>
            <person name="Martinez A.T."/>
            <person name="Grigoriev I.V."/>
        </authorList>
    </citation>
    <scope>NUCLEOTIDE SEQUENCE</scope>
    <source>
        <strain evidence="3">ATCC 90797</strain>
    </source>
</reference>
<protein>
    <recommendedName>
        <fullName evidence="2">Ribonuclease H1 N-terminal domain-containing protein</fullName>
    </recommendedName>
</protein>
<evidence type="ECO:0000313" key="4">
    <source>
        <dbReference type="Proteomes" id="UP000807025"/>
    </source>
</evidence>
<evidence type="ECO:0000256" key="1">
    <source>
        <dbReference type="SAM" id="MobiDB-lite"/>
    </source>
</evidence>
<name>A0A9P5ZQQ9_PLEER</name>
<dbReference type="SUPFAM" id="SSF55658">
    <property type="entry name" value="L9 N-domain-like"/>
    <property type="match status" value="1"/>
</dbReference>
<organism evidence="3 4">
    <name type="scientific">Pleurotus eryngii</name>
    <name type="common">Boletus of the steppes</name>
    <dbReference type="NCBI Taxonomy" id="5323"/>
    <lineage>
        <taxon>Eukaryota</taxon>
        <taxon>Fungi</taxon>
        <taxon>Dikarya</taxon>
        <taxon>Basidiomycota</taxon>
        <taxon>Agaricomycotina</taxon>
        <taxon>Agaricomycetes</taxon>
        <taxon>Agaricomycetidae</taxon>
        <taxon>Agaricales</taxon>
        <taxon>Pleurotineae</taxon>
        <taxon>Pleurotaceae</taxon>
        <taxon>Pleurotus</taxon>
    </lineage>
</organism>
<feature type="compositionally biased region" description="Low complexity" evidence="1">
    <location>
        <begin position="46"/>
        <end position="76"/>
    </location>
</feature>